<gene>
    <name evidence="1" type="ORF">ACHHYP_01609</name>
</gene>
<dbReference type="Proteomes" id="UP000243579">
    <property type="component" value="Unassembled WGS sequence"/>
</dbReference>
<dbReference type="Pfam" id="PF09778">
    <property type="entry name" value="Guanylate_cyc_2"/>
    <property type="match status" value="1"/>
</dbReference>
<dbReference type="InterPro" id="IPR018616">
    <property type="entry name" value="GUCD1"/>
</dbReference>
<comment type="caution">
    <text evidence="1">The sequence shown here is derived from an EMBL/GenBank/DDBJ whole genome shotgun (WGS) entry which is preliminary data.</text>
</comment>
<dbReference type="PANTHER" id="PTHR31400:SF1">
    <property type="entry name" value="PROTEIN GUCD1"/>
    <property type="match status" value="1"/>
</dbReference>
<evidence type="ECO:0000313" key="1">
    <source>
        <dbReference type="EMBL" id="OQS01234.1"/>
    </source>
</evidence>
<reference evidence="1 2" key="1">
    <citation type="journal article" date="2014" name="Genome Biol. Evol.">
        <title>The secreted proteins of Achlya hypogyna and Thraustotheca clavata identify the ancestral oomycete secretome and reveal gene acquisitions by horizontal gene transfer.</title>
        <authorList>
            <person name="Misner I."/>
            <person name="Blouin N."/>
            <person name="Leonard G."/>
            <person name="Richards T.A."/>
            <person name="Lane C.E."/>
        </authorList>
    </citation>
    <scope>NUCLEOTIDE SEQUENCE [LARGE SCALE GENOMIC DNA]</scope>
    <source>
        <strain evidence="1 2">ATCC 48635</strain>
    </source>
</reference>
<sequence length="202" mass="22247">MAKPRQVRQRHDWDCGLACVQTVLDWLGAKADNADSLAVAVGTQSIWTIDLVALLLEEVPPGSRVTFYSHVLEASYHLAHDCFYYREYLTDMKRIQPLFRSVVALGCAHRGSLGLPALRAALREGSLALVLLNASQLSCCVRSERAFGFEGHFIVVFGISSDGVNYVDPASPQHSTCWMTIATFEAARKCSGTDEDIVLISR</sequence>
<evidence type="ECO:0000313" key="2">
    <source>
        <dbReference type="Proteomes" id="UP000243579"/>
    </source>
</evidence>
<dbReference type="OrthoDB" id="206796at2759"/>
<dbReference type="PANTHER" id="PTHR31400">
    <property type="entry name" value="GUANYLYL CYCLASE DOMAIN CONTAINING PROTEIN 1 GUCD1"/>
    <property type="match status" value="1"/>
</dbReference>
<name>A0A1V9ZTB9_ACHHY</name>
<keyword evidence="2" id="KW-1185">Reference proteome</keyword>
<organism evidence="1 2">
    <name type="scientific">Achlya hypogyna</name>
    <name type="common">Oomycete</name>
    <name type="synonym">Protoachlya hypogyna</name>
    <dbReference type="NCBI Taxonomy" id="1202772"/>
    <lineage>
        <taxon>Eukaryota</taxon>
        <taxon>Sar</taxon>
        <taxon>Stramenopiles</taxon>
        <taxon>Oomycota</taxon>
        <taxon>Saprolegniomycetes</taxon>
        <taxon>Saprolegniales</taxon>
        <taxon>Achlyaceae</taxon>
        <taxon>Achlya</taxon>
    </lineage>
</organism>
<accession>A0A1V9ZTB9</accession>
<protein>
    <recommendedName>
        <fullName evidence="3">Guanylyl cyclase</fullName>
    </recommendedName>
</protein>
<dbReference type="EMBL" id="JNBR01000012">
    <property type="protein sequence ID" value="OQS01234.1"/>
    <property type="molecule type" value="Genomic_DNA"/>
</dbReference>
<evidence type="ECO:0008006" key="3">
    <source>
        <dbReference type="Google" id="ProtNLM"/>
    </source>
</evidence>
<proteinExistence type="predicted"/>
<dbReference type="AlphaFoldDB" id="A0A1V9ZTB9"/>